<feature type="transmembrane region" description="Helical" evidence="7">
    <location>
        <begin position="52"/>
        <end position="71"/>
    </location>
</feature>
<comment type="caution">
    <text evidence="9">The sequence shown here is derived from an EMBL/GenBank/DDBJ whole genome shotgun (WGS) entry which is preliminary data.</text>
</comment>
<comment type="subcellular location">
    <subcellularLocation>
        <location evidence="1">Cell membrane</location>
        <topology evidence="1">Multi-pass membrane protein</topology>
    </subcellularLocation>
</comment>
<feature type="transmembrane region" description="Helical" evidence="7">
    <location>
        <begin position="136"/>
        <end position="154"/>
    </location>
</feature>
<evidence type="ECO:0000256" key="3">
    <source>
        <dbReference type="ARBA" id="ARBA00022475"/>
    </source>
</evidence>
<sequence>MKREHLFSLDFVRVLAAVMIVIFHYNAVTLMIPEVNKPILLFVHYANGSMGHIGVSLFFILAGASLMYSSMEKLDLKQYFKKRFLAIFPIYWTVYSAFFVYNYLIKRVFTFDKPLWRLLLSVIGMDGYLNYLIPNYYLLGEWFIGCILLIYLMFPFLRKCMLRWPVLTPVAVGMIYVPLTLFYPFQMDIQFFFLLRVPEVLFGMYFIKYLYGTKQQREKYNWKWGLCSFAAVCTVMTIKTSIPVPFKILWTGIPIFLFLVWAGQLIRNAVVRKGISIFASYTFAIYLVHHILVGKFVFPLAGRPVGRLENYLVFGKYFLFISVVGLVFYWLSRILTQVVTLFIRVLRNPS</sequence>
<dbReference type="Proteomes" id="UP001203136">
    <property type="component" value="Unassembled WGS sequence"/>
</dbReference>
<evidence type="ECO:0000313" key="9">
    <source>
        <dbReference type="EMBL" id="MCK0088636.1"/>
    </source>
</evidence>
<dbReference type="GO" id="GO:0009246">
    <property type="term" value="P:enterobacterial common antigen biosynthetic process"/>
    <property type="evidence" value="ECO:0007669"/>
    <property type="project" value="TreeGrafter"/>
</dbReference>
<evidence type="ECO:0000313" key="10">
    <source>
        <dbReference type="EMBL" id="MDB2000520.1"/>
    </source>
</evidence>
<dbReference type="EMBL" id="JAINVB010000001">
    <property type="protein sequence ID" value="MCK0088636.1"/>
    <property type="molecule type" value="Genomic_DNA"/>
</dbReference>
<reference evidence="9" key="1">
    <citation type="journal article" date="2022" name="Cell Host Microbe">
        <title>Colonization of the live biotherapeutic product VE303 and modulation of the microbiota and metabolites in healthy volunteers.</title>
        <authorList>
            <person name="Dsouza M."/>
            <person name="Menon R."/>
            <person name="Crossette E."/>
            <person name="Bhattarai S.K."/>
            <person name="Schneider J."/>
            <person name="Kim Y.G."/>
            <person name="Reddy S."/>
            <person name="Caballero S."/>
            <person name="Felix C."/>
            <person name="Cornacchione L."/>
            <person name="Hendrickson J."/>
            <person name="Watson A.R."/>
            <person name="Minot S.S."/>
            <person name="Greenfield N."/>
            <person name="Schopf L."/>
            <person name="Szabady R."/>
            <person name="Patarroyo J."/>
            <person name="Smith W."/>
            <person name="Harrison P."/>
            <person name="Kuijper E.J."/>
            <person name="Kelly C.P."/>
            <person name="Olle B."/>
            <person name="Bobilev D."/>
            <person name="Silber J.L."/>
            <person name="Bucci V."/>
            <person name="Roberts B."/>
            <person name="Faith J."/>
            <person name="Norman J.M."/>
        </authorList>
    </citation>
    <scope>NUCLEOTIDE SEQUENCE</scope>
    <source>
        <strain evidence="9">VE303-04</strain>
    </source>
</reference>
<dbReference type="GeneID" id="57968364"/>
<feature type="transmembrane region" description="Helical" evidence="7">
    <location>
        <begin position="318"/>
        <end position="343"/>
    </location>
</feature>
<evidence type="ECO:0000256" key="4">
    <source>
        <dbReference type="ARBA" id="ARBA00022692"/>
    </source>
</evidence>
<keyword evidence="4 7" id="KW-0812">Transmembrane</keyword>
<evidence type="ECO:0000256" key="6">
    <source>
        <dbReference type="ARBA" id="ARBA00023136"/>
    </source>
</evidence>
<evidence type="ECO:0000256" key="5">
    <source>
        <dbReference type="ARBA" id="ARBA00022989"/>
    </source>
</evidence>
<feature type="transmembrane region" description="Helical" evidence="7">
    <location>
        <begin position="223"/>
        <end position="242"/>
    </location>
</feature>
<proteinExistence type="inferred from homology"/>
<organism evidence="9 11">
    <name type="scientific">Clostridium symbiosum</name>
    <name type="common">Bacteroides symbiosus</name>
    <dbReference type="NCBI Taxonomy" id="1512"/>
    <lineage>
        <taxon>Bacteria</taxon>
        <taxon>Bacillati</taxon>
        <taxon>Bacillota</taxon>
        <taxon>Clostridia</taxon>
        <taxon>Lachnospirales</taxon>
        <taxon>Lachnospiraceae</taxon>
        <taxon>Otoolea</taxon>
    </lineage>
</organism>
<gene>
    <name evidence="9" type="ORF">K5I21_22790</name>
    <name evidence="10" type="ORF">PM006_09935</name>
</gene>
<keyword evidence="9" id="KW-0012">Acyltransferase</keyword>
<evidence type="ECO:0000256" key="2">
    <source>
        <dbReference type="ARBA" id="ARBA00007400"/>
    </source>
</evidence>
<comment type="similarity">
    <text evidence="2">Belongs to the acyltransferase 3 family.</text>
</comment>
<dbReference type="EMBL" id="JAQLGM010000021">
    <property type="protein sequence ID" value="MDB2000520.1"/>
    <property type="molecule type" value="Genomic_DNA"/>
</dbReference>
<protein>
    <submittedName>
        <fullName evidence="9">Acyltransferase</fullName>
    </submittedName>
</protein>
<evidence type="ECO:0000259" key="8">
    <source>
        <dbReference type="Pfam" id="PF01757"/>
    </source>
</evidence>
<dbReference type="AlphaFoldDB" id="A0AAW5F9W1"/>
<feature type="domain" description="Acyltransferase 3" evidence="8">
    <location>
        <begin position="8"/>
        <end position="313"/>
    </location>
</feature>
<feature type="transmembrane region" description="Helical" evidence="7">
    <location>
        <begin position="191"/>
        <end position="211"/>
    </location>
</feature>
<dbReference type="GO" id="GO:0005886">
    <property type="term" value="C:plasma membrane"/>
    <property type="evidence" value="ECO:0007669"/>
    <property type="project" value="UniProtKB-SubCell"/>
</dbReference>
<feature type="transmembrane region" description="Helical" evidence="7">
    <location>
        <begin position="83"/>
        <end position="105"/>
    </location>
</feature>
<evidence type="ECO:0000313" key="11">
    <source>
        <dbReference type="Proteomes" id="UP001203136"/>
    </source>
</evidence>
<feature type="transmembrane region" description="Helical" evidence="7">
    <location>
        <begin position="278"/>
        <end position="298"/>
    </location>
</feature>
<dbReference type="InterPro" id="IPR002656">
    <property type="entry name" value="Acyl_transf_3_dom"/>
</dbReference>
<dbReference type="RefSeq" id="WP_003498383.1">
    <property type="nucleotide sequence ID" value="NZ_BAABZD010000005.1"/>
</dbReference>
<feature type="transmembrane region" description="Helical" evidence="7">
    <location>
        <begin position="166"/>
        <end position="185"/>
    </location>
</feature>
<dbReference type="PANTHER" id="PTHR40074">
    <property type="entry name" value="O-ACETYLTRANSFERASE WECH"/>
    <property type="match status" value="1"/>
</dbReference>
<dbReference type="GO" id="GO:0016413">
    <property type="term" value="F:O-acetyltransferase activity"/>
    <property type="evidence" value="ECO:0007669"/>
    <property type="project" value="TreeGrafter"/>
</dbReference>
<reference evidence="10" key="2">
    <citation type="submission" date="2023-01" db="EMBL/GenBank/DDBJ databases">
        <title>Human gut microbiome strain richness.</title>
        <authorList>
            <person name="Chen-Liaw A."/>
        </authorList>
    </citation>
    <scope>NUCLEOTIDE SEQUENCE</scope>
    <source>
        <strain evidence="10">B1_m1001713B170214d0_201011</strain>
    </source>
</reference>
<dbReference type="Proteomes" id="UP001300871">
    <property type="component" value="Unassembled WGS sequence"/>
</dbReference>
<evidence type="ECO:0000256" key="7">
    <source>
        <dbReference type="SAM" id="Phobius"/>
    </source>
</evidence>
<feature type="transmembrane region" description="Helical" evidence="7">
    <location>
        <begin position="12"/>
        <end position="32"/>
    </location>
</feature>
<keyword evidence="9" id="KW-0808">Transferase</keyword>
<feature type="transmembrane region" description="Helical" evidence="7">
    <location>
        <begin position="248"/>
        <end position="266"/>
    </location>
</feature>
<dbReference type="Pfam" id="PF01757">
    <property type="entry name" value="Acyl_transf_3"/>
    <property type="match status" value="1"/>
</dbReference>
<dbReference type="PANTHER" id="PTHR40074:SF2">
    <property type="entry name" value="O-ACETYLTRANSFERASE WECH"/>
    <property type="match status" value="1"/>
</dbReference>
<evidence type="ECO:0000256" key="1">
    <source>
        <dbReference type="ARBA" id="ARBA00004651"/>
    </source>
</evidence>
<keyword evidence="3" id="KW-1003">Cell membrane</keyword>
<accession>A0AAW5F9W1</accession>
<keyword evidence="6 7" id="KW-0472">Membrane</keyword>
<keyword evidence="5 7" id="KW-1133">Transmembrane helix</keyword>
<name>A0AAW5F9W1_CLOSY</name>